<feature type="domain" description="Alpha-L-arabinofuranosidase C-terminal" evidence="9">
    <location>
        <begin position="328"/>
        <end position="518"/>
    </location>
</feature>
<dbReference type="KEGG" id="caul:KCG34_10945"/>
<comment type="subunit">
    <text evidence="3">Homohexamer; trimer of dimers.</text>
</comment>
<evidence type="ECO:0000313" key="11">
    <source>
        <dbReference type="Proteomes" id="UP000676409"/>
    </source>
</evidence>
<dbReference type="PANTHER" id="PTHR43576:SF2">
    <property type="entry name" value="INTRACELLULAR EXO-ALPHA-L-ARABINOFURANOSIDASE 2"/>
    <property type="match status" value="1"/>
</dbReference>
<proteinExistence type="inferred from homology"/>
<comment type="catalytic activity">
    <reaction evidence="1">
        <text>Hydrolysis of terminal non-reducing alpha-L-arabinofuranoside residues in alpha-L-arabinosides.</text>
        <dbReference type="EC" id="3.2.1.55"/>
    </reaction>
</comment>
<evidence type="ECO:0000256" key="1">
    <source>
        <dbReference type="ARBA" id="ARBA00001462"/>
    </source>
</evidence>
<evidence type="ECO:0000256" key="7">
    <source>
        <dbReference type="ARBA" id="ARBA00023295"/>
    </source>
</evidence>
<dbReference type="Pfam" id="PF22848">
    <property type="entry name" value="ASD1_dom"/>
    <property type="match status" value="1"/>
</dbReference>
<comment type="similarity">
    <text evidence="2">Belongs to the glycosyl hydrolase 51 family.</text>
</comment>
<evidence type="ECO:0000259" key="9">
    <source>
        <dbReference type="SMART" id="SM00813"/>
    </source>
</evidence>
<dbReference type="GO" id="GO:0046556">
    <property type="term" value="F:alpha-L-arabinofuranosidase activity"/>
    <property type="evidence" value="ECO:0007669"/>
    <property type="project" value="UniProtKB-EC"/>
</dbReference>
<name>A0A975IWY4_9CAUL</name>
<dbReference type="Proteomes" id="UP000676409">
    <property type="component" value="Chromosome"/>
</dbReference>
<dbReference type="EC" id="3.2.1.55" evidence="4"/>
<dbReference type="InterPro" id="IPR013780">
    <property type="entry name" value="Glyco_hydro_b"/>
</dbReference>
<dbReference type="PANTHER" id="PTHR43576">
    <property type="entry name" value="ALPHA-L-ARABINOFURANOSIDASE C-RELATED"/>
    <property type="match status" value="1"/>
</dbReference>
<dbReference type="InterPro" id="IPR017853">
    <property type="entry name" value="GH"/>
</dbReference>
<dbReference type="InterPro" id="IPR055235">
    <property type="entry name" value="ASD1_cat"/>
</dbReference>
<dbReference type="GO" id="GO:0000272">
    <property type="term" value="P:polysaccharide catabolic process"/>
    <property type="evidence" value="ECO:0007669"/>
    <property type="project" value="TreeGrafter"/>
</dbReference>
<evidence type="ECO:0000256" key="4">
    <source>
        <dbReference type="ARBA" id="ARBA00012670"/>
    </source>
</evidence>
<protein>
    <recommendedName>
        <fullName evidence="4">non-reducing end alpha-L-arabinofuranosidase</fullName>
        <ecNumber evidence="4">3.2.1.55</ecNumber>
    </recommendedName>
</protein>
<dbReference type="InterPro" id="IPR010720">
    <property type="entry name" value="Alpha-L-AF_C"/>
</dbReference>
<keyword evidence="6" id="KW-0119">Carbohydrate metabolism</keyword>
<dbReference type="Gene3D" id="3.20.20.80">
    <property type="entry name" value="Glycosidases"/>
    <property type="match status" value="1"/>
</dbReference>
<keyword evidence="8" id="KW-0732">Signal</keyword>
<dbReference type="Gene3D" id="2.60.40.1180">
    <property type="entry name" value="Golgi alpha-mannosidase II"/>
    <property type="match status" value="1"/>
</dbReference>
<sequence>MRSVRFRAWLAACAVATMVGAASAPAHAVEAAPAQASLVLHADRPGPKIARDIYGQFSEHLGDGVYGGLWVGPDSKIPNTRGFRNDVVAALKALNVPVLRWPGGCFADSYHWRDGIGPRDKRPVTLNGWGLVEEPNAVGLHEFMDLAQMIGAQVYVNGNLGTGAPGEMADEVEYITSPSRSTLAEQRRANGRRGPWPLAWFAIGNEPWGCGGNMRPEYYADQVRQRAMFLRMPDDDKAKIIASGGQPDDLHWTETVMASAGKQIDGYTLHYYTIPSDSWEHKGSATGFDETAWISTIAHALRMDDFITRHSAVMDRYDPEKRVALVVDEWGNWYDPEPGTNPAFLQQQNTLRDAVTAALTLNIFHRHADRVRMAEIAQTVNVLQAMILTKGDQMVLTPSYHVFDLYRPFQDAAELPVEIQSPPYVHGGISVPGVDASAGRSPDGSIHLALVNPNPESAVHAEVRLEGAFGRQLDGRVLTAPQMDAANTFGRPDRVRPQPFKAARLAGDVLMVDLPAKSVVVLDLR</sequence>
<dbReference type="RefSeq" id="WP_211940381.1">
    <property type="nucleotide sequence ID" value="NZ_CP073078.1"/>
</dbReference>
<dbReference type="GO" id="GO:0046373">
    <property type="term" value="P:L-arabinose metabolic process"/>
    <property type="evidence" value="ECO:0007669"/>
    <property type="project" value="InterPro"/>
</dbReference>
<dbReference type="SUPFAM" id="SSF51011">
    <property type="entry name" value="Glycosyl hydrolase domain"/>
    <property type="match status" value="1"/>
</dbReference>
<gene>
    <name evidence="10" type="ORF">KCG34_10945</name>
</gene>
<keyword evidence="11" id="KW-1185">Reference proteome</keyword>
<evidence type="ECO:0000313" key="10">
    <source>
        <dbReference type="EMBL" id="QUD90330.1"/>
    </source>
</evidence>
<dbReference type="SUPFAM" id="SSF51445">
    <property type="entry name" value="(Trans)glycosidases"/>
    <property type="match status" value="1"/>
</dbReference>
<dbReference type="SMART" id="SM00813">
    <property type="entry name" value="Alpha-L-AF_C"/>
    <property type="match status" value="1"/>
</dbReference>
<dbReference type="AlphaFoldDB" id="A0A975IWY4"/>
<accession>A0A975IWY4</accession>
<evidence type="ECO:0000256" key="2">
    <source>
        <dbReference type="ARBA" id="ARBA00007186"/>
    </source>
</evidence>
<organism evidence="10 11">
    <name type="scientific">Phenylobacterium montanum</name>
    <dbReference type="NCBI Taxonomy" id="2823693"/>
    <lineage>
        <taxon>Bacteria</taxon>
        <taxon>Pseudomonadati</taxon>
        <taxon>Pseudomonadota</taxon>
        <taxon>Alphaproteobacteria</taxon>
        <taxon>Caulobacterales</taxon>
        <taxon>Caulobacteraceae</taxon>
        <taxon>Phenylobacterium</taxon>
    </lineage>
</organism>
<evidence type="ECO:0000256" key="6">
    <source>
        <dbReference type="ARBA" id="ARBA00023277"/>
    </source>
</evidence>
<reference evidence="10" key="1">
    <citation type="submission" date="2021-04" db="EMBL/GenBank/DDBJ databases">
        <title>The complete genome sequence of Caulobacter sp. S6.</title>
        <authorList>
            <person name="Tang Y."/>
            <person name="Ouyang W."/>
            <person name="Liu Q."/>
            <person name="Huang B."/>
            <person name="Guo Z."/>
            <person name="Lei P."/>
        </authorList>
    </citation>
    <scope>NUCLEOTIDE SEQUENCE</scope>
    <source>
        <strain evidence="10">S6</strain>
    </source>
</reference>
<keyword evidence="5" id="KW-0378">Hydrolase</keyword>
<keyword evidence="7" id="KW-0326">Glycosidase</keyword>
<evidence type="ECO:0000256" key="8">
    <source>
        <dbReference type="SAM" id="SignalP"/>
    </source>
</evidence>
<feature type="chain" id="PRO_5037285867" description="non-reducing end alpha-L-arabinofuranosidase" evidence="8">
    <location>
        <begin position="29"/>
        <end position="525"/>
    </location>
</feature>
<feature type="signal peptide" evidence="8">
    <location>
        <begin position="1"/>
        <end position="28"/>
    </location>
</feature>
<evidence type="ECO:0000256" key="3">
    <source>
        <dbReference type="ARBA" id="ARBA00011165"/>
    </source>
</evidence>
<dbReference type="Pfam" id="PF06964">
    <property type="entry name" value="Alpha-L-AF_C"/>
    <property type="match status" value="1"/>
</dbReference>
<evidence type="ECO:0000256" key="5">
    <source>
        <dbReference type="ARBA" id="ARBA00022801"/>
    </source>
</evidence>
<dbReference type="EMBL" id="CP073078">
    <property type="protein sequence ID" value="QUD90330.1"/>
    <property type="molecule type" value="Genomic_DNA"/>
</dbReference>